<dbReference type="InterPro" id="IPR050238">
    <property type="entry name" value="DNA_Rep/Repair_Clamp_Loader"/>
</dbReference>
<dbReference type="GO" id="GO:0005524">
    <property type="term" value="F:ATP binding"/>
    <property type="evidence" value="ECO:0007669"/>
    <property type="project" value="UniProtKB-KW"/>
</dbReference>
<keyword evidence="6 11" id="KW-0547">Nucleotide-binding</keyword>
<dbReference type="FunFam" id="1.10.8.60:FF:000013">
    <property type="entry name" value="DNA polymerase III subunit gamma/tau"/>
    <property type="match status" value="1"/>
</dbReference>
<dbReference type="GO" id="GO:0003887">
    <property type="term" value="F:DNA-directed DNA polymerase activity"/>
    <property type="evidence" value="ECO:0007669"/>
    <property type="project" value="UniProtKB-KW"/>
</dbReference>
<dbReference type="FunFam" id="1.20.272.10:FF:000003">
    <property type="entry name" value="DNA polymerase III subunit gamma/tau"/>
    <property type="match status" value="1"/>
</dbReference>
<evidence type="ECO:0000256" key="5">
    <source>
        <dbReference type="ARBA" id="ARBA00022723"/>
    </source>
</evidence>
<dbReference type="PRINTS" id="PR00300">
    <property type="entry name" value="CLPPROTEASEA"/>
</dbReference>
<dbReference type="PANTHER" id="PTHR11669">
    <property type="entry name" value="REPLICATION FACTOR C / DNA POLYMERASE III GAMMA-TAU SUBUNIT"/>
    <property type="match status" value="1"/>
</dbReference>
<dbReference type="InterPro" id="IPR021029">
    <property type="entry name" value="DNA_pol_III_tau_dom-5"/>
</dbReference>
<comment type="catalytic activity">
    <reaction evidence="10 11">
        <text>DNA(n) + a 2'-deoxyribonucleoside 5'-triphosphate = DNA(n+1) + diphosphate</text>
        <dbReference type="Rhea" id="RHEA:22508"/>
        <dbReference type="Rhea" id="RHEA-COMP:17339"/>
        <dbReference type="Rhea" id="RHEA-COMP:17340"/>
        <dbReference type="ChEBI" id="CHEBI:33019"/>
        <dbReference type="ChEBI" id="CHEBI:61560"/>
        <dbReference type="ChEBI" id="CHEBI:173112"/>
        <dbReference type="EC" id="2.7.7.7"/>
    </reaction>
</comment>
<evidence type="ECO:0000256" key="1">
    <source>
        <dbReference type="ARBA" id="ARBA00006360"/>
    </source>
</evidence>
<evidence type="ECO:0000256" key="10">
    <source>
        <dbReference type="ARBA" id="ARBA00049244"/>
    </source>
</evidence>
<evidence type="ECO:0000256" key="2">
    <source>
        <dbReference type="ARBA" id="ARBA00022679"/>
    </source>
</evidence>
<dbReference type="SUPFAM" id="SSF52540">
    <property type="entry name" value="P-loop containing nucleoside triphosphate hydrolases"/>
    <property type="match status" value="1"/>
</dbReference>
<dbReference type="PANTHER" id="PTHR11669:SF0">
    <property type="entry name" value="PROTEIN STICHEL-LIKE 2"/>
    <property type="match status" value="1"/>
</dbReference>
<feature type="domain" description="AAA+ ATPase" evidence="12">
    <location>
        <begin position="41"/>
        <end position="182"/>
    </location>
</feature>
<dbReference type="NCBIfam" id="TIGR02397">
    <property type="entry name" value="dnaX_nterm"/>
    <property type="match status" value="1"/>
</dbReference>
<protein>
    <recommendedName>
        <fullName evidence="11">DNA polymerase III subunit gamma/tau</fullName>
        <ecNumber evidence="11">2.7.7.7</ecNumber>
    </recommendedName>
</protein>
<dbReference type="NCBIfam" id="NF004046">
    <property type="entry name" value="PRK05563.1"/>
    <property type="match status" value="1"/>
</dbReference>
<dbReference type="KEGG" id="icp:ICMP_338"/>
<dbReference type="Gene3D" id="1.20.272.10">
    <property type="match status" value="1"/>
</dbReference>
<dbReference type="InterPro" id="IPR001270">
    <property type="entry name" value="ClpA/B"/>
</dbReference>
<dbReference type="InterPro" id="IPR038249">
    <property type="entry name" value="PolIII_tau_V_sf"/>
</dbReference>
<keyword evidence="2 11" id="KW-0808">Transferase</keyword>
<keyword evidence="7" id="KW-0862">Zinc</keyword>
<dbReference type="InterPro" id="IPR027417">
    <property type="entry name" value="P-loop_NTPase"/>
</dbReference>
<dbReference type="Gene3D" id="1.10.8.60">
    <property type="match status" value="1"/>
</dbReference>
<dbReference type="GO" id="GO:0046872">
    <property type="term" value="F:metal ion binding"/>
    <property type="evidence" value="ECO:0007669"/>
    <property type="project" value="UniProtKB-KW"/>
</dbReference>
<name>C5WCY6_9ENTR</name>
<dbReference type="GO" id="GO:0006261">
    <property type="term" value="P:DNA-templated DNA replication"/>
    <property type="evidence" value="ECO:0007669"/>
    <property type="project" value="TreeGrafter"/>
</dbReference>
<comment type="subunit">
    <text evidence="11">DNA polymerase III contains a core (composed of alpha, epsilon and theta chains) that associates with a tau subunit. This core dimerizes to form the POLIII' complex. PolIII' associates with the gamma complex (composed of gamma, delta, delta', psi and chi chains) and with the beta chain to form the complete DNA polymerase III complex.</text>
</comment>
<evidence type="ECO:0000256" key="7">
    <source>
        <dbReference type="ARBA" id="ARBA00022833"/>
    </source>
</evidence>
<dbReference type="SUPFAM" id="SSF48019">
    <property type="entry name" value="post-AAA+ oligomerization domain-like"/>
    <property type="match status" value="1"/>
</dbReference>
<dbReference type="FunFam" id="3.40.50.300:FF:000014">
    <property type="entry name" value="DNA polymerase III subunit gamma/tau"/>
    <property type="match status" value="1"/>
</dbReference>
<keyword evidence="9 11" id="KW-0239">DNA-directed DNA polymerase</keyword>
<dbReference type="Proteomes" id="UP000061704">
    <property type="component" value="Chromosome"/>
</dbReference>
<sequence>MKNIMYYQVLARKWRPQVFTDVAGQDYVLTALSNSLSMDKVHHAYLFSGTRGVGKTTIARLLAKGLNCKIGITSKFCSKCANCLEIEQGRFVDLIEIDAASRTKVEDTRELLENVQYVPVRGRFKIYLIDEVHMLSRYSFNALLKILEEPPMHVKFLLATTDPQKLPITVLSRCLRFHLKALDVDQIFHKLQSILEKEEIVYELQALRLLAYAANGSMRDALSLTEQAIAMGLGKVNTVNVNLILGILDDEKPLKLIEALFTKNVAYSIDLLDQIALYGIEWDAILAELLSLLHRIAILKFLPNSLGDNRYIKYDTELKELSRKISFNQIQLYYQILSVGRKDLMLAPNPRIGVEMILLRAITFKQQERIDETPICHHNNIILKNEKDLMPKPSGRLSNISEMIDQYNTEKFSEIPESISKKEQKKIVCDEGVDIYKPLVPYVNSYKKELKKNSDVSEKKELMPEKFLNNSTNINTVLSPCIDNTKREQYAEWISLLIRESQKRDVWAAQIDSLELPQMVRLLALNSWKEEKLPHICLHLRSSHRHLHTVLAQKTLVSALSQLLGNKIELSIIEDDNPEILTPIEWQNFIYKEKLEQVTQSIAKDSKVQVLRTFFSSDLEEESIKPL</sequence>
<evidence type="ECO:0000256" key="9">
    <source>
        <dbReference type="ARBA" id="ARBA00022932"/>
    </source>
</evidence>
<keyword evidence="3 11" id="KW-0548">Nucleotidyltransferase</keyword>
<evidence type="ECO:0000313" key="14">
    <source>
        <dbReference type="Proteomes" id="UP000061704"/>
    </source>
</evidence>
<evidence type="ECO:0000256" key="3">
    <source>
        <dbReference type="ARBA" id="ARBA00022695"/>
    </source>
</evidence>
<dbReference type="HOGENOM" id="CLU_006229_6_0_6"/>
<dbReference type="Gene3D" id="3.40.50.300">
    <property type="entry name" value="P-loop containing nucleotide triphosphate hydrolases"/>
    <property type="match status" value="1"/>
</dbReference>
<dbReference type="Pfam" id="PF13177">
    <property type="entry name" value="DNA_pol3_delta2"/>
    <property type="match status" value="1"/>
</dbReference>
<dbReference type="STRING" id="476281.ICMP_338"/>
<evidence type="ECO:0000256" key="11">
    <source>
        <dbReference type="RuleBase" id="RU364063"/>
    </source>
</evidence>
<keyword evidence="5" id="KW-0479">Metal-binding</keyword>
<proteinExistence type="inferred from homology"/>
<dbReference type="EMBL" id="AP010872">
    <property type="protein sequence ID" value="BAH83192.1"/>
    <property type="molecule type" value="Genomic_DNA"/>
</dbReference>
<accession>C5WCY6</accession>
<dbReference type="GO" id="GO:0009360">
    <property type="term" value="C:DNA polymerase III complex"/>
    <property type="evidence" value="ECO:0007669"/>
    <property type="project" value="InterPro"/>
</dbReference>
<dbReference type="EC" id="2.7.7.7" evidence="11"/>
<dbReference type="InterPro" id="IPR022754">
    <property type="entry name" value="DNA_pol_III_gamma-3"/>
</dbReference>
<gene>
    <name evidence="11 13" type="primary">dnaX</name>
    <name evidence="13" type="ORF">ICMP_338</name>
</gene>
<evidence type="ECO:0000259" key="12">
    <source>
        <dbReference type="SMART" id="SM00382"/>
    </source>
</evidence>
<keyword evidence="8 11" id="KW-0067">ATP-binding</keyword>
<dbReference type="AlphaFoldDB" id="C5WCY6"/>
<dbReference type="SMART" id="SM00382">
    <property type="entry name" value="AAA"/>
    <property type="match status" value="1"/>
</dbReference>
<dbReference type="InterPro" id="IPR003593">
    <property type="entry name" value="AAA+_ATPase"/>
</dbReference>
<dbReference type="InterPro" id="IPR008921">
    <property type="entry name" value="DNA_pol3_clamp-load_cplx_C"/>
</dbReference>
<dbReference type="Pfam" id="PF22608">
    <property type="entry name" value="DNAX_ATPase_lid"/>
    <property type="match status" value="1"/>
</dbReference>
<dbReference type="Pfam" id="PF12169">
    <property type="entry name" value="DNA_pol3_gamma3"/>
    <property type="match status" value="1"/>
</dbReference>
<organism evidence="13 14">
    <name type="scientific">Candidatus Ishikawaella capsulata Mpkobe</name>
    <dbReference type="NCBI Taxonomy" id="476281"/>
    <lineage>
        <taxon>Bacteria</taxon>
        <taxon>Pseudomonadati</taxon>
        <taxon>Pseudomonadota</taxon>
        <taxon>Gammaproteobacteria</taxon>
        <taxon>Enterobacterales</taxon>
        <taxon>Enterobacteriaceae</taxon>
        <taxon>Candidatus Ishikawella</taxon>
    </lineage>
</organism>
<dbReference type="InterPro" id="IPR045085">
    <property type="entry name" value="HLD_clamp_pol_III_gamma_tau"/>
</dbReference>
<keyword evidence="4 11" id="KW-0235">DNA replication</keyword>
<comment type="similarity">
    <text evidence="1 11">Belongs to the DnaX/STICHEL family.</text>
</comment>
<evidence type="ECO:0000256" key="4">
    <source>
        <dbReference type="ARBA" id="ARBA00022705"/>
    </source>
</evidence>
<dbReference type="InterPro" id="IPR012763">
    <property type="entry name" value="DNA_pol_III_sug/sutau_N"/>
</dbReference>
<dbReference type="CDD" id="cd00009">
    <property type="entry name" value="AAA"/>
    <property type="match status" value="1"/>
</dbReference>
<evidence type="ECO:0000313" key="13">
    <source>
        <dbReference type="EMBL" id="BAH83192.1"/>
    </source>
</evidence>
<evidence type="ECO:0000256" key="8">
    <source>
        <dbReference type="ARBA" id="ARBA00022840"/>
    </source>
</evidence>
<dbReference type="CDD" id="cd18137">
    <property type="entry name" value="HLD_clamp_pol_III_gamma_tau"/>
    <property type="match status" value="1"/>
</dbReference>
<comment type="function">
    <text evidence="11">DNA polymerase III is a complex, multichain enzyme responsible for most of the replicative synthesis in bacteria. This DNA polymerase also exhibits 3' to 5' exonuclease activity.</text>
</comment>
<dbReference type="Pfam" id="PF12170">
    <property type="entry name" value="DNA_pol3_tau_5"/>
    <property type="match status" value="1"/>
</dbReference>
<keyword evidence="14" id="KW-1185">Reference proteome</keyword>
<evidence type="ECO:0000256" key="6">
    <source>
        <dbReference type="ARBA" id="ARBA00022741"/>
    </source>
</evidence>
<reference evidence="13 14" key="1">
    <citation type="journal article" date="2011" name="Genome Biol. Evol.">
        <title>Reductive evolution of bacterial genome in insect gut environment.</title>
        <authorList>
            <person name="Nikoh N."/>
            <person name="Hosokawa T."/>
            <person name="Ohshima K."/>
            <person name="Hattori M."/>
            <person name="Fukatsu T."/>
        </authorList>
    </citation>
    <scope>NUCLEOTIDE SEQUENCE [LARGE SCALE GENOMIC DNA]</scope>
    <source>
        <strain evidence="13 14">Mpkobe</strain>
    </source>
</reference>
<dbReference type="NCBIfam" id="NF005942">
    <property type="entry name" value="PRK07994.1"/>
    <property type="match status" value="1"/>
</dbReference>
<dbReference type="Gene3D" id="3.30.300.150">
    <property type="entry name" value="DNA polymerase III, tau subunit, domain V"/>
    <property type="match status" value="1"/>
</dbReference>
<dbReference type="GO" id="GO:0003677">
    <property type="term" value="F:DNA binding"/>
    <property type="evidence" value="ECO:0007669"/>
    <property type="project" value="InterPro"/>
</dbReference>